<keyword evidence="5 11" id="KW-0238">DNA-binding</keyword>
<comment type="similarity">
    <text evidence="8">Belongs to the HSF family.</text>
</comment>
<sequence length="362" mass="41353">MDETKNTSNTLPPFLMKTYEMVDDPITDSIVSWSSSNKSFVVWNPPEFARDLLPRFFKHNNFSSFIRQLNTYVIGLLFGQGFRKIDPEQWEFANEDFVRGQLHLLKNVHRRKPIHSHSAQNLQNQHGQGGASCALTDVERQALTQKIDRLSHDKESLILQLERHKEERHVMESQMHVLKERLQRAEQCQHEMVSFVAQILEKPSLALCLHQQLQTHERKRRLPRANHMYDEASMDQIEGSPSMTRELALNMESLDLLESSLALWENIVSDGNEACIQDRPSFEFSEIICCPASPTISNIELSLDIQSDFSKIDQNSKTVPSVLPEVGSSNEQVIGTMVTTTATTAASTNDVFWQQFLTETPG</sequence>
<dbReference type="GO" id="GO:0000978">
    <property type="term" value="F:RNA polymerase II cis-regulatory region sequence-specific DNA binding"/>
    <property type="evidence" value="ECO:0007669"/>
    <property type="project" value="TreeGrafter"/>
</dbReference>
<gene>
    <name evidence="11" type="ORF">RJ641_002359</name>
</gene>
<dbReference type="FunFam" id="1.10.10.10:FF:000057">
    <property type="entry name" value="Heat shock transcription factor 1"/>
    <property type="match status" value="1"/>
</dbReference>
<comment type="subcellular location">
    <subcellularLocation>
        <location evidence="1">Nucleus</location>
    </subcellularLocation>
</comment>
<evidence type="ECO:0000313" key="11">
    <source>
        <dbReference type="EMBL" id="KAK6932735.1"/>
    </source>
</evidence>
<accession>A0AAN8VET5</accession>
<keyword evidence="9" id="KW-0175">Coiled coil</keyword>
<evidence type="ECO:0000256" key="9">
    <source>
        <dbReference type="SAM" id="Coils"/>
    </source>
</evidence>
<dbReference type="InterPro" id="IPR036388">
    <property type="entry name" value="WH-like_DNA-bd_sf"/>
</dbReference>
<dbReference type="GO" id="GO:0034605">
    <property type="term" value="P:cellular response to heat"/>
    <property type="evidence" value="ECO:0007669"/>
    <property type="project" value="TreeGrafter"/>
</dbReference>
<evidence type="ECO:0000313" key="12">
    <source>
        <dbReference type="Proteomes" id="UP001370490"/>
    </source>
</evidence>
<dbReference type="SMART" id="SM00415">
    <property type="entry name" value="HSF"/>
    <property type="match status" value="1"/>
</dbReference>
<dbReference type="PRINTS" id="PR00056">
    <property type="entry name" value="HSFDOMAIN"/>
</dbReference>
<dbReference type="GO" id="GO:0006357">
    <property type="term" value="P:regulation of transcription by RNA polymerase II"/>
    <property type="evidence" value="ECO:0007669"/>
    <property type="project" value="TreeGrafter"/>
</dbReference>
<evidence type="ECO:0000256" key="8">
    <source>
        <dbReference type="RuleBase" id="RU004020"/>
    </source>
</evidence>
<evidence type="ECO:0000256" key="4">
    <source>
        <dbReference type="ARBA" id="ARBA00023016"/>
    </source>
</evidence>
<evidence type="ECO:0000256" key="2">
    <source>
        <dbReference type="ARBA" id="ARBA00022553"/>
    </source>
</evidence>
<keyword evidence="7" id="KW-0539">Nucleus</keyword>
<organism evidence="11 12">
    <name type="scientific">Dillenia turbinata</name>
    <dbReference type="NCBI Taxonomy" id="194707"/>
    <lineage>
        <taxon>Eukaryota</taxon>
        <taxon>Viridiplantae</taxon>
        <taxon>Streptophyta</taxon>
        <taxon>Embryophyta</taxon>
        <taxon>Tracheophyta</taxon>
        <taxon>Spermatophyta</taxon>
        <taxon>Magnoliopsida</taxon>
        <taxon>eudicotyledons</taxon>
        <taxon>Gunneridae</taxon>
        <taxon>Pentapetalae</taxon>
        <taxon>Dilleniales</taxon>
        <taxon>Dilleniaceae</taxon>
        <taxon>Dillenia</taxon>
    </lineage>
</organism>
<proteinExistence type="inferred from homology"/>
<evidence type="ECO:0000256" key="6">
    <source>
        <dbReference type="ARBA" id="ARBA00023163"/>
    </source>
</evidence>
<dbReference type="AlphaFoldDB" id="A0AAN8VET5"/>
<dbReference type="PANTHER" id="PTHR10015:SF161">
    <property type="entry name" value="HEAT STRESS TRANSCRIPTION FACTOR A-4A"/>
    <property type="match status" value="1"/>
</dbReference>
<dbReference type="Proteomes" id="UP001370490">
    <property type="component" value="Unassembled WGS sequence"/>
</dbReference>
<dbReference type="Gene3D" id="1.10.10.10">
    <property type="entry name" value="Winged helix-like DNA-binding domain superfamily/Winged helix DNA-binding domain"/>
    <property type="match status" value="1"/>
</dbReference>
<dbReference type="InterPro" id="IPR000232">
    <property type="entry name" value="HSF_DNA-bd"/>
</dbReference>
<dbReference type="GO" id="GO:0005634">
    <property type="term" value="C:nucleus"/>
    <property type="evidence" value="ECO:0007669"/>
    <property type="project" value="UniProtKB-SubCell"/>
</dbReference>
<dbReference type="SUPFAM" id="SSF46785">
    <property type="entry name" value="Winged helix' DNA-binding domain"/>
    <property type="match status" value="1"/>
</dbReference>
<evidence type="ECO:0000256" key="1">
    <source>
        <dbReference type="ARBA" id="ARBA00004123"/>
    </source>
</evidence>
<evidence type="ECO:0000259" key="10">
    <source>
        <dbReference type="SMART" id="SM00415"/>
    </source>
</evidence>
<name>A0AAN8VET5_9MAGN</name>
<dbReference type="Pfam" id="PF00447">
    <property type="entry name" value="HSF_DNA-bind"/>
    <property type="match status" value="1"/>
</dbReference>
<dbReference type="EMBL" id="JBAMMX010000010">
    <property type="protein sequence ID" value="KAK6932735.1"/>
    <property type="molecule type" value="Genomic_DNA"/>
</dbReference>
<keyword evidence="2" id="KW-0597">Phosphoprotein</keyword>
<keyword evidence="3" id="KW-0805">Transcription regulation</keyword>
<feature type="coiled-coil region" evidence="9">
    <location>
        <begin position="140"/>
        <end position="181"/>
    </location>
</feature>
<dbReference type="GO" id="GO:0003700">
    <property type="term" value="F:DNA-binding transcription factor activity"/>
    <property type="evidence" value="ECO:0007669"/>
    <property type="project" value="InterPro"/>
</dbReference>
<evidence type="ECO:0000256" key="5">
    <source>
        <dbReference type="ARBA" id="ARBA00023125"/>
    </source>
</evidence>
<dbReference type="PANTHER" id="PTHR10015">
    <property type="entry name" value="HEAT SHOCK TRANSCRIPTION FACTOR"/>
    <property type="match status" value="1"/>
</dbReference>
<evidence type="ECO:0000256" key="7">
    <source>
        <dbReference type="ARBA" id="ARBA00023242"/>
    </source>
</evidence>
<dbReference type="InterPro" id="IPR036390">
    <property type="entry name" value="WH_DNA-bd_sf"/>
</dbReference>
<evidence type="ECO:0000256" key="3">
    <source>
        <dbReference type="ARBA" id="ARBA00023015"/>
    </source>
</evidence>
<feature type="domain" description="HSF-type DNA-binding" evidence="10">
    <location>
        <begin position="10"/>
        <end position="111"/>
    </location>
</feature>
<comment type="caution">
    <text evidence="11">The sequence shown here is derived from an EMBL/GenBank/DDBJ whole genome shotgun (WGS) entry which is preliminary data.</text>
</comment>
<protein>
    <submittedName>
        <fullName evidence="11">Heat shock factor (HSF)-type, DNA-binding</fullName>
    </submittedName>
</protein>
<reference evidence="11 12" key="1">
    <citation type="submission" date="2023-12" db="EMBL/GenBank/DDBJ databases">
        <title>A high-quality genome assembly for Dillenia turbinata (Dilleniales).</title>
        <authorList>
            <person name="Chanderbali A."/>
        </authorList>
    </citation>
    <scope>NUCLEOTIDE SEQUENCE [LARGE SCALE GENOMIC DNA]</scope>
    <source>
        <strain evidence="11">LSX21</strain>
        <tissue evidence="11">Leaf</tissue>
    </source>
</reference>
<keyword evidence="6" id="KW-0804">Transcription</keyword>
<keyword evidence="4 11" id="KW-0346">Stress response</keyword>
<keyword evidence="12" id="KW-1185">Reference proteome</keyword>